<dbReference type="InterPro" id="IPR032466">
    <property type="entry name" value="Metal_Hydrolase"/>
</dbReference>
<reference evidence="1 2" key="1">
    <citation type="submission" date="2018-05" db="EMBL/GenBank/DDBJ databases">
        <title>Complete Genome Sequences of Extremely Thermoacidophilic, Metal-Mobilizing Type-Strain Members of the Archaeal Family Sulfolobaceae: Acidianus brierleyi DSM-1651T, Acidianus sulfidivorans DSM-18786T, Metallosphaera hakonensis DSM-7519T, and Metallosphaera prunae DSM-10039T.</title>
        <authorList>
            <person name="Counts J.A."/>
            <person name="Kelly R.M."/>
        </authorList>
    </citation>
    <scope>NUCLEOTIDE SEQUENCE [LARGE SCALE GENOMIC DNA]</scope>
    <source>
        <strain evidence="1 2">JP7</strain>
    </source>
</reference>
<dbReference type="AlphaFoldDB" id="A0A2U9IPM7"/>
<proteinExistence type="predicted"/>
<evidence type="ECO:0000313" key="1">
    <source>
        <dbReference type="EMBL" id="AWR98009.1"/>
    </source>
</evidence>
<evidence type="ECO:0000313" key="2">
    <source>
        <dbReference type="Proteomes" id="UP000248410"/>
    </source>
</evidence>
<accession>A0A2U9IPM7</accession>
<dbReference type="SUPFAM" id="SSF51556">
    <property type="entry name" value="Metallo-dependent hydrolases"/>
    <property type="match status" value="1"/>
</dbReference>
<dbReference type="Gene3D" id="3.20.20.140">
    <property type="entry name" value="Metal-dependent hydrolases"/>
    <property type="match status" value="1"/>
</dbReference>
<gene>
    <name evidence="1" type="ORF">DFR86_10990</name>
</gene>
<dbReference type="Proteomes" id="UP000248410">
    <property type="component" value="Chromosome"/>
</dbReference>
<dbReference type="OrthoDB" id="26221at2157"/>
<dbReference type="GO" id="GO:0006508">
    <property type="term" value="P:proteolysis"/>
    <property type="evidence" value="ECO:0007669"/>
    <property type="project" value="InterPro"/>
</dbReference>
<protein>
    <submittedName>
        <fullName evidence="1">Peptidase</fullName>
    </submittedName>
</protein>
<dbReference type="PROSITE" id="PS51365">
    <property type="entry name" value="RENAL_DIPEPTIDASE_2"/>
    <property type="match status" value="1"/>
</dbReference>
<dbReference type="GeneID" id="36838501"/>
<keyword evidence="2" id="KW-1185">Reference proteome</keyword>
<dbReference type="GO" id="GO:0070573">
    <property type="term" value="F:metallodipeptidase activity"/>
    <property type="evidence" value="ECO:0007669"/>
    <property type="project" value="InterPro"/>
</dbReference>
<name>A0A2U9IPM7_9CREN</name>
<dbReference type="InterPro" id="IPR008257">
    <property type="entry name" value="Pept_M19"/>
</dbReference>
<dbReference type="RefSeq" id="WP_110380899.1">
    <property type="nucleotide sequence ID" value="NZ_CP029288.2"/>
</dbReference>
<dbReference type="PANTHER" id="PTHR10443:SF12">
    <property type="entry name" value="DIPEPTIDASE"/>
    <property type="match status" value="1"/>
</dbReference>
<dbReference type="Pfam" id="PF01244">
    <property type="entry name" value="Peptidase_M19"/>
    <property type="match status" value="1"/>
</dbReference>
<dbReference type="EMBL" id="CP029288">
    <property type="protein sequence ID" value="AWR98009.1"/>
    <property type="molecule type" value="Genomic_DNA"/>
</dbReference>
<dbReference type="KEGG" id="asul:DFR86_10990"/>
<dbReference type="PANTHER" id="PTHR10443">
    <property type="entry name" value="MICROSOMAL DIPEPTIDASE"/>
    <property type="match status" value="1"/>
</dbReference>
<sequence>MFKLVDLHEDFAYSNQQGIDVINGDHQSSLKMLSNFDSLIFASIFPHVNTWDERADQLTSLYGSLTHSTNFSFDLLIDQIKFYYYLDRKGLAKIIRRKEDLNSQGTKLLLSLEGADALKDYNDLYILKELHVYNLGLTWNYDNKFASSCMSKKDYGLTSEGEELVKLANALGIIIDVAHAGKRTVIDTSLVSKKPIIASHANSMKLKNHKRNLDDEEIEAIVKTHGVIGVTAIVSTLRESTINSIVENIKYIGESYGWEYVAIGTDFLGIEETPRGFENILKIKDLSKSIEGHEEEVMWKNAYRIINNNLQTS</sequence>
<organism evidence="1 2">
    <name type="scientific">Acidianus sulfidivorans JP7</name>
    <dbReference type="NCBI Taxonomy" id="619593"/>
    <lineage>
        <taxon>Archaea</taxon>
        <taxon>Thermoproteota</taxon>
        <taxon>Thermoprotei</taxon>
        <taxon>Sulfolobales</taxon>
        <taxon>Sulfolobaceae</taxon>
        <taxon>Acidianus</taxon>
    </lineage>
</organism>